<evidence type="ECO:0000256" key="11">
    <source>
        <dbReference type="ARBA" id="ARBA00041740"/>
    </source>
</evidence>
<dbReference type="Pfam" id="PF02214">
    <property type="entry name" value="BTB_2"/>
    <property type="match status" value="1"/>
</dbReference>
<dbReference type="GO" id="GO:0051260">
    <property type="term" value="P:protein homooligomerization"/>
    <property type="evidence" value="ECO:0007669"/>
    <property type="project" value="InterPro"/>
</dbReference>
<dbReference type="InterPro" id="IPR000210">
    <property type="entry name" value="BTB/POZ_dom"/>
</dbReference>
<dbReference type="GO" id="GO:0031463">
    <property type="term" value="C:Cul3-RING ubiquitin ligase complex"/>
    <property type="evidence" value="ECO:0007669"/>
    <property type="project" value="TreeGrafter"/>
</dbReference>
<dbReference type="PANTHER" id="PTHR11145">
    <property type="entry name" value="BTB/POZ DOMAIN-CONTAINING ADAPTER FOR CUL3-MEDIATED RHOA DEGRADATION PROTEIN FAMILY MEMBER"/>
    <property type="match status" value="1"/>
</dbReference>
<keyword evidence="15" id="KW-1185">Reference proteome</keyword>
<organism evidence="14 15">
    <name type="scientific">Podarcis lilfordi</name>
    <name type="common">Lilford's wall lizard</name>
    <dbReference type="NCBI Taxonomy" id="74358"/>
    <lineage>
        <taxon>Eukaryota</taxon>
        <taxon>Metazoa</taxon>
        <taxon>Chordata</taxon>
        <taxon>Craniata</taxon>
        <taxon>Vertebrata</taxon>
        <taxon>Euteleostomi</taxon>
        <taxon>Lepidosauria</taxon>
        <taxon>Squamata</taxon>
        <taxon>Bifurcata</taxon>
        <taxon>Unidentata</taxon>
        <taxon>Episquamata</taxon>
        <taxon>Laterata</taxon>
        <taxon>Lacertibaenia</taxon>
        <taxon>Lacertidae</taxon>
        <taxon>Podarcis</taxon>
    </lineage>
</organism>
<dbReference type="AlphaFoldDB" id="A0AA35LEL4"/>
<dbReference type="CDD" id="cd18401">
    <property type="entry name" value="BTB_POZ_TNFAIP1_BACURD2"/>
    <property type="match status" value="1"/>
</dbReference>
<keyword evidence="8" id="KW-0539">Nucleus</keyword>
<name>A0AA35LEL4_9SAUR</name>
<evidence type="ECO:0000259" key="13">
    <source>
        <dbReference type="PROSITE" id="PS50097"/>
    </source>
</evidence>
<evidence type="ECO:0000256" key="2">
    <source>
        <dbReference type="ARBA" id="ARBA00004177"/>
    </source>
</evidence>
<proteinExistence type="inferred from homology"/>
<dbReference type="Proteomes" id="UP001178461">
    <property type="component" value="Chromosome 15"/>
</dbReference>
<dbReference type="SUPFAM" id="SSF54695">
    <property type="entry name" value="POZ domain"/>
    <property type="match status" value="1"/>
</dbReference>
<dbReference type="FunFam" id="3.30.710.10:FF:000013">
    <property type="entry name" value="BTB/POZ domain-containing adapter for CUL3-mediated RhoA degradation protein 3"/>
    <property type="match status" value="1"/>
</dbReference>
<evidence type="ECO:0000256" key="6">
    <source>
        <dbReference type="ARBA" id="ARBA00022753"/>
    </source>
</evidence>
<evidence type="ECO:0000313" key="15">
    <source>
        <dbReference type="Proteomes" id="UP001178461"/>
    </source>
</evidence>
<evidence type="ECO:0000256" key="7">
    <source>
        <dbReference type="ARBA" id="ARBA00022786"/>
    </source>
</evidence>
<evidence type="ECO:0000256" key="4">
    <source>
        <dbReference type="ARBA" id="ARBA00004906"/>
    </source>
</evidence>
<dbReference type="GO" id="GO:0004842">
    <property type="term" value="F:ubiquitin-protein transferase activity"/>
    <property type="evidence" value="ECO:0007669"/>
    <property type="project" value="TreeGrafter"/>
</dbReference>
<evidence type="ECO:0000256" key="8">
    <source>
        <dbReference type="ARBA" id="ARBA00023242"/>
    </source>
</evidence>
<keyword evidence="5" id="KW-0963">Cytoplasm</keyword>
<dbReference type="PANTHER" id="PTHR11145:SF17">
    <property type="entry name" value="BTB_POZ DOMAIN-CONTAINING ADAPTER FOR CUL3-MEDIATED RHOA DEGRADATION PROTEIN 2"/>
    <property type="match status" value="1"/>
</dbReference>
<evidence type="ECO:0000256" key="5">
    <source>
        <dbReference type="ARBA" id="ARBA00022490"/>
    </source>
</evidence>
<keyword evidence="7" id="KW-0833">Ubl conjugation pathway</keyword>
<feature type="region of interest" description="Disordered" evidence="12">
    <location>
        <begin position="427"/>
        <end position="446"/>
    </location>
</feature>
<dbReference type="InterPro" id="IPR003131">
    <property type="entry name" value="T1-type_BTB"/>
</dbReference>
<evidence type="ECO:0000256" key="9">
    <source>
        <dbReference type="ARBA" id="ARBA00025759"/>
    </source>
</evidence>
<evidence type="ECO:0000256" key="3">
    <source>
        <dbReference type="ARBA" id="ARBA00004496"/>
    </source>
</evidence>
<dbReference type="Gene3D" id="3.30.710.10">
    <property type="entry name" value="Potassium Channel Kv1.1, Chain A"/>
    <property type="match status" value="1"/>
</dbReference>
<feature type="compositionally biased region" description="Low complexity" evidence="12">
    <location>
        <begin position="1"/>
        <end position="21"/>
    </location>
</feature>
<comment type="pathway">
    <text evidence="4">Protein modification; protein ubiquitination.</text>
</comment>
<accession>A0AA35LEL4</accession>
<evidence type="ECO:0000256" key="1">
    <source>
        <dbReference type="ARBA" id="ARBA00004123"/>
    </source>
</evidence>
<dbReference type="GO" id="GO:0005768">
    <property type="term" value="C:endosome"/>
    <property type="evidence" value="ECO:0007669"/>
    <property type="project" value="UniProtKB-SubCell"/>
</dbReference>
<reference evidence="14" key="1">
    <citation type="submission" date="2022-12" db="EMBL/GenBank/DDBJ databases">
        <authorList>
            <person name="Alioto T."/>
            <person name="Alioto T."/>
            <person name="Gomez Garrido J."/>
        </authorList>
    </citation>
    <scope>NUCLEOTIDE SEQUENCE</scope>
</reference>
<comment type="similarity">
    <text evidence="9">Belongs to the BACURD family.</text>
</comment>
<dbReference type="SMART" id="SM00225">
    <property type="entry name" value="BTB"/>
    <property type="match status" value="1"/>
</dbReference>
<dbReference type="EMBL" id="OX395141">
    <property type="protein sequence ID" value="CAI5794916.1"/>
    <property type="molecule type" value="Genomic_DNA"/>
</dbReference>
<dbReference type="PROSITE" id="PS50097">
    <property type="entry name" value="BTB"/>
    <property type="match status" value="1"/>
</dbReference>
<dbReference type="InterPro" id="IPR045068">
    <property type="entry name" value="BACURD1-3"/>
</dbReference>
<sequence length="471" mass="51906">MGSPSPGSPAAPADAPGGSRLPLPPSSSAAFRCHGDSSSSSRHWLRLLPPRPQGTYHLARRGMEEREGIPGSVVSLGSIQNRFCSDPAASRCEAEALVGAAAPVASRVGFLASGANCFWEYSPCPASDLVALQPPPTTTAESVKPTLCRVVIYLQKEMSGDTCLAAACPSPGAKPKGCGFKGGTLGNKYVRLNVGGSLYYTTVQVLTRHDTMLKAMFSGRMEVLSDKEGWILIDRCGKHFGTVLSYLRDNTVALPKNRQEVKELMAEAKYYLIQGLVDLCQAALQDKKDSYKPVCNIPVITSPKEEERLIESAMKPVVKLLYNRSNNKYSYTSTSDDNLLKNIELFDKLSLSFNGRVLFIKDVIGDEICCWSFYGQGRKLAEVCCTSIVYATEKKQTKVEFPEARIYEETLNVLLYETPRVPDNSLLEATSRSRPQTSQSEDDDGSFELRDRVRRIHVKRYSTYDDRQIGH</sequence>
<feature type="region of interest" description="Disordered" evidence="12">
    <location>
        <begin position="1"/>
        <end position="44"/>
    </location>
</feature>
<dbReference type="GO" id="GO:0035024">
    <property type="term" value="P:negative regulation of Rho protein signal transduction"/>
    <property type="evidence" value="ECO:0007669"/>
    <property type="project" value="TreeGrafter"/>
</dbReference>
<keyword evidence="6" id="KW-0967">Endosome</keyword>
<dbReference type="InterPro" id="IPR011333">
    <property type="entry name" value="SKP1/BTB/POZ_sf"/>
</dbReference>
<evidence type="ECO:0000256" key="10">
    <source>
        <dbReference type="ARBA" id="ARBA00039261"/>
    </source>
</evidence>
<evidence type="ECO:0000313" key="14">
    <source>
        <dbReference type="EMBL" id="CAI5794916.1"/>
    </source>
</evidence>
<protein>
    <recommendedName>
        <fullName evidence="10">BTB/POZ domain-containing adapter for CUL3-mediated RhoA degradation protein 2</fullName>
    </recommendedName>
    <alternativeName>
        <fullName evidence="11">BTB/POZ domain-containing protein TNFAIP1</fullName>
    </alternativeName>
</protein>
<comment type="subcellular location">
    <subcellularLocation>
        <location evidence="3">Cytoplasm</location>
    </subcellularLocation>
    <subcellularLocation>
        <location evidence="2">Endosome</location>
    </subcellularLocation>
    <subcellularLocation>
        <location evidence="1">Nucleus</location>
    </subcellularLocation>
</comment>
<dbReference type="GO" id="GO:0005634">
    <property type="term" value="C:nucleus"/>
    <property type="evidence" value="ECO:0007669"/>
    <property type="project" value="UniProtKB-SubCell"/>
</dbReference>
<dbReference type="GO" id="GO:0016567">
    <property type="term" value="P:protein ubiquitination"/>
    <property type="evidence" value="ECO:0007669"/>
    <property type="project" value="TreeGrafter"/>
</dbReference>
<feature type="domain" description="BTB" evidence="13">
    <location>
        <begin position="188"/>
        <end position="256"/>
    </location>
</feature>
<gene>
    <name evidence="14" type="ORF">PODLI_1B003198</name>
</gene>
<evidence type="ECO:0000256" key="12">
    <source>
        <dbReference type="SAM" id="MobiDB-lite"/>
    </source>
</evidence>
<dbReference type="GO" id="GO:0043161">
    <property type="term" value="P:proteasome-mediated ubiquitin-dependent protein catabolic process"/>
    <property type="evidence" value="ECO:0007669"/>
    <property type="project" value="TreeGrafter"/>
</dbReference>
<feature type="compositionally biased region" description="Polar residues" evidence="12">
    <location>
        <begin position="427"/>
        <end position="439"/>
    </location>
</feature>